<evidence type="ECO:0000256" key="7">
    <source>
        <dbReference type="ARBA" id="ARBA00023004"/>
    </source>
</evidence>
<evidence type="ECO:0000313" key="12">
    <source>
        <dbReference type="EMBL" id="GES03386.1"/>
    </source>
</evidence>
<name>A0A5M3W3R2_9ACTN</name>
<evidence type="ECO:0000256" key="3">
    <source>
        <dbReference type="ARBA" id="ARBA00022617"/>
    </source>
</evidence>
<proteinExistence type="inferred from homology"/>
<dbReference type="GO" id="GO:0020037">
    <property type="term" value="F:heme binding"/>
    <property type="evidence" value="ECO:0007669"/>
    <property type="project" value="InterPro"/>
</dbReference>
<dbReference type="PROSITE" id="PS51318">
    <property type="entry name" value="TAT"/>
    <property type="match status" value="1"/>
</dbReference>
<organism evidence="12 13">
    <name type="scientific">Acrocarpospora corrugata</name>
    <dbReference type="NCBI Taxonomy" id="35763"/>
    <lineage>
        <taxon>Bacteria</taxon>
        <taxon>Bacillati</taxon>
        <taxon>Actinomycetota</taxon>
        <taxon>Actinomycetes</taxon>
        <taxon>Streptosporangiales</taxon>
        <taxon>Streptosporangiaceae</taxon>
        <taxon>Acrocarpospora</taxon>
    </lineage>
</organism>
<sequence length="391" mass="42507">MTQHLTRRGLFAGGAATMVSALATRPSAQGGESQEAGPGVGHTPAPAVAEPFDGTHQAGIATPPQAHAVFAGFDLRAGIDREAIGRLLRLLTDDARRLTAGRPALADTEPELATVPARLTVTFGFGPGLFAAAGLKSPVPALPSFKTDRLQKKWSGGNLLVQIGSDDTLTLAHALRMIVKDARAFARVRWTQRGFRRTSASGETQRNLMGQLDGTVNPTDLDRAVWISDGPDWLRGGTTLVLRRIRMKLEEWDATDRVGREFTIGRRLDSGAPLTGRNERDEPDFDQVTRIGFPVISEFAHIRRAHVEDPALRILRRPYNYDEGLSREGRSDSGLLFASYQADIERQFVPVQRRLADGDLLNEWVTPIGSAVFAIPPGCAPTGWIGDRLLA</sequence>
<dbReference type="NCBIfam" id="TIGR01413">
    <property type="entry name" value="Dyp_perox_fam"/>
    <property type="match status" value="1"/>
</dbReference>
<feature type="region of interest" description="Disordered" evidence="9">
    <location>
        <begin position="25"/>
        <end position="49"/>
    </location>
</feature>
<evidence type="ECO:0000256" key="9">
    <source>
        <dbReference type="SAM" id="MobiDB-lite"/>
    </source>
</evidence>
<dbReference type="OrthoDB" id="9781066at2"/>
<keyword evidence="2 12" id="KW-0575">Peroxidase</keyword>
<reference evidence="12 13" key="1">
    <citation type="submission" date="2019-10" db="EMBL/GenBank/DDBJ databases">
        <title>Whole genome shotgun sequence of Acrocarpospora corrugata NBRC 13972.</title>
        <authorList>
            <person name="Ichikawa N."/>
            <person name="Kimura A."/>
            <person name="Kitahashi Y."/>
            <person name="Komaki H."/>
            <person name="Oguchi A."/>
        </authorList>
    </citation>
    <scope>NUCLEOTIDE SEQUENCE [LARGE SCALE GENOMIC DNA]</scope>
    <source>
        <strain evidence="12 13">NBRC 13972</strain>
    </source>
</reference>
<dbReference type="GO" id="GO:0046872">
    <property type="term" value="F:metal ion binding"/>
    <property type="evidence" value="ECO:0007669"/>
    <property type="project" value="UniProtKB-KW"/>
</dbReference>
<dbReference type="EMBL" id="BLAD01000068">
    <property type="protein sequence ID" value="GES03386.1"/>
    <property type="molecule type" value="Genomic_DNA"/>
</dbReference>
<gene>
    <name evidence="12" type="ORF">Acor_54520</name>
</gene>
<evidence type="ECO:0000256" key="5">
    <source>
        <dbReference type="ARBA" id="ARBA00022729"/>
    </source>
</evidence>
<evidence type="ECO:0000313" key="13">
    <source>
        <dbReference type="Proteomes" id="UP000334990"/>
    </source>
</evidence>
<evidence type="ECO:0000256" key="1">
    <source>
        <dbReference type="ARBA" id="ARBA00001970"/>
    </source>
</evidence>
<evidence type="ECO:0000259" key="10">
    <source>
        <dbReference type="Pfam" id="PF04261"/>
    </source>
</evidence>
<dbReference type="PANTHER" id="PTHR30521">
    <property type="entry name" value="DEFERROCHELATASE/PEROXIDASE"/>
    <property type="match status" value="1"/>
</dbReference>
<keyword evidence="7" id="KW-0408">Iron</keyword>
<feature type="domain" description="Dyp-type peroxidase N-terminal" evidence="10">
    <location>
        <begin position="57"/>
        <end position="196"/>
    </location>
</feature>
<dbReference type="Pfam" id="PF20628">
    <property type="entry name" value="Dyp_perox_C"/>
    <property type="match status" value="1"/>
</dbReference>
<dbReference type="PROSITE" id="PS51404">
    <property type="entry name" value="DYP_PEROXIDASE"/>
    <property type="match status" value="1"/>
</dbReference>
<comment type="caution">
    <text evidence="12">The sequence shown here is derived from an EMBL/GenBank/DDBJ whole genome shotgun (WGS) entry which is preliminary data.</text>
</comment>
<evidence type="ECO:0000256" key="2">
    <source>
        <dbReference type="ARBA" id="ARBA00022559"/>
    </source>
</evidence>
<keyword evidence="4" id="KW-0479">Metal-binding</keyword>
<comment type="similarity">
    <text evidence="8">Belongs to the DyP-type peroxidase family.</text>
</comment>
<dbReference type="Proteomes" id="UP000334990">
    <property type="component" value="Unassembled WGS sequence"/>
</dbReference>
<evidence type="ECO:0000256" key="8">
    <source>
        <dbReference type="ARBA" id="ARBA00025737"/>
    </source>
</evidence>
<keyword evidence="5" id="KW-0732">Signal</keyword>
<dbReference type="GO" id="GO:0005829">
    <property type="term" value="C:cytosol"/>
    <property type="evidence" value="ECO:0007669"/>
    <property type="project" value="TreeGrafter"/>
</dbReference>
<dbReference type="InterPro" id="IPR006314">
    <property type="entry name" value="Dyp_peroxidase"/>
</dbReference>
<evidence type="ECO:0000256" key="6">
    <source>
        <dbReference type="ARBA" id="ARBA00023002"/>
    </source>
</evidence>
<dbReference type="InterPro" id="IPR011008">
    <property type="entry name" value="Dimeric_a/b-barrel"/>
</dbReference>
<evidence type="ECO:0000259" key="11">
    <source>
        <dbReference type="Pfam" id="PF20628"/>
    </source>
</evidence>
<evidence type="ECO:0000256" key="4">
    <source>
        <dbReference type="ARBA" id="ARBA00022723"/>
    </source>
</evidence>
<comment type="cofactor">
    <cofactor evidence="1">
        <name>heme b</name>
        <dbReference type="ChEBI" id="CHEBI:60344"/>
    </cofactor>
</comment>
<dbReference type="Pfam" id="PF04261">
    <property type="entry name" value="Dyp_perox_N"/>
    <property type="match status" value="1"/>
</dbReference>
<dbReference type="SUPFAM" id="SSF54909">
    <property type="entry name" value="Dimeric alpha+beta barrel"/>
    <property type="match status" value="1"/>
</dbReference>
<dbReference type="PANTHER" id="PTHR30521:SF4">
    <property type="entry name" value="DEFERROCHELATASE"/>
    <property type="match status" value="1"/>
</dbReference>
<keyword evidence="13" id="KW-1185">Reference proteome</keyword>
<dbReference type="InterPro" id="IPR048328">
    <property type="entry name" value="Dyp_perox_C"/>
</dbReference>
<protein>
    <submittedName>
        <fullName evidence="12">Peroxidase</fullName>
    </submittedName>
</protein>
<dbReference type="AlphaFoldDB" id="A0A5M3W3R2"/>
<accession>A0A5M3W3R2</accession>
<dbReference type="InterPro" id="IPR006311">
    <property type="entry name" value="TAT_signal"/>
</dbReference>
<dbReference type="RefSeq" id="WP_155339557.1">
    <property type="nucleotide sequence ID" value="NZ_BAAABN010000068.1"/>
</dbReference>
<dbReference type="InterPro" id="IPR048327">
    <property type="entry name" value="Dyp_perox_N"/>
</dbReference>
<dbReference type="GO" id="GO:0004601">
    <property type="term" value="F:peroxidase activity"/>
    <property type="evidence" value="ECO:0007669"/>
    <property type="project" value="UniProtKB-KW"/>
</dbReference>
<keyword evidence="6" id="KW-0560">Oxidoreductase</keyword>
<feature type="domain" description="Dyp-type peroxidase C-terminal" evidence="11">
    <location>
        <begin position="204"/>
        <end position="379"/>
    </location>
</feature>
<keyword evidence="3" id="KW-0349">Heme</keyword>